<dbReference type="InterPro" id="IPR003664">
    <property type="entry name" value="FA_synthesis"/>
</dbReference>
<evidence type="ECO:0000256" key="5">
    <source>
        <dbReference type="ARBA" id="ARBA00023098"/>
    </source>
</evidence>
<dbReference type="HAMAP" id="MF_00019">
    <property type="entry name" value="PlsX"/>
    <property type="match status" value="1"/>
</dbReference>
<dbReference type="Pfam" id="PF02504">
    <property type="entry name" value="FA_synthesis"/>
    <property type="match status" value="1"/>
</dbReference>
<dbReference type="PANTHER" id="PTHR30100:SF1">
    <property type="entry name" value="PHOSPHATE ACYLTRANSFERASE"/>
    <property type="match status" value="1"/>
</dbReference>
<keyword evidence="6 10" id="KW-0594">Phospholipid biosynthesis</keyword>
<gene>
    <name evidence="10 11" type="primary">plsX</name>
    <name evidence="11" type="ORF">GOQ27_14895</name>
</gene>
<dbReference type="GO" id="GO:0008654">
    <property type="term" value="P:phospholipid biosynthetic process"/>
    <property type="evidence" value="ECO:0007669"/>
    <property type="project" value="UniProtKB-KW"/>
</dbReference>
<keyword evidence="11" id="KW-0012">Acyltransferase</keyword>
<evidence type="ECO:0000256" key="10">
    <source>
        <dbReference type="HAMAP-Rule" id="MF_00019"/>
    </source>
</evidence>
<evidence type="ECO:0000256" key="9">
    <source>
        <dbReference type="ARBA" id="ARBA00046608"/>
    </source>
</evidence>
<evidence type="ECO:0000256" key="3">
    <source>
        <dbReference type="ARBA" id="ARBA00022516"/>
    </source>
</evidence>
<keyword evidence="4 10" id="KW-0808">Transferase</keyword>
<comment type="pathway">
    <text evidence="10">Lipid metabolism; phospholipid metabolism.</text>
</comment>
<accession>A0A942UV13</accession>
<reference evidence="11" key="1">
    <citation type="submission" date="2019-12" db="EMBL/GenBank/DDBJ databases">
        <title>Clostridiaceae gen. nov. sp. nov., isolated from sediment in Xinjiang, China.</title>
        <authorList>
            <person name="Zhang R."/>
        </authorList>
    </citation>
    <scope>NUCLEOTIDE SEQUENCE</scope>
    <source>
        <strain evidence="11">D2Q-11</strain>
    </source>
</reference>
<dbReference type="PIRSF" id="PIRSF002465">
    <property type="entry name" value="Phsphlp_syn_PlsX"/>
    <property type="match status" value="1"/>
</dbReference>
<dbReference type="RefSeq" id="WP_203367674.1">
    <property type="nucleotide sequence ID" value="NZ_WSFT01000053.1"/>
</dbReference>
<dbReference type="AlphaFoldDB" id="A0A942UV13"/>
<comment type="function">
    <text evidence="10">Catalyzes the reversible formation of acyl-phosphate (acyl-PO(4)) from acyl-[acyl-carrier-protein] (acyl-ACP). This enzyme utilizes acyl-ACP as fatty acyl donor, but not acyl-CoA.</text>
</comment>
<dbReference type="EC" id="2.3.1.274" evidence="8 10"/>
<keyword evidence="3 10" id="KW-0444">Lipid biosynthesis</keyword>
<evidence type="ECO:0000313" key="12">
    <source>
        <dbReference type="Proteomes" id="UP000724672"/>
    </source>
</evidence>
<dbReference type="Proteomes" id="UP000724672">
    <property type="component" value="Unassembled WGS sequence"/>
</dbReference>
<dbReference type="InterPro" id="IPR012281">
    <property type="entry name" value="Phospholipid_synth_PlsX-like"/>
</dbReference>
<organism evidence="11 12">
    <name type="scientific">Anaeromonas frigoriresistens</name>
    <dbReference type="NCBI Taxonomy" id="2683708"/>
    <lineage>
        <taxon>Bacteria</taxon>
        <taxon>Bacillati</taxon>
        <taxon>Bacillota</taxon>
        <taxon>Tissierellia</taxon>
        <taxon>Tissierellales</taxon>
        <taxon>Thermohalobacteraceae</taxon>
        <taxon>Anaeromonas</taxon>
    </lineage>
</organism>
<dbReference type="GO" id="GO:0043811">
    <property type="term" value="F:phosphate:acyl-[acyl carrier protein] acyltransferase activity"/>
    <property type="evidence" value="ECO:0007669"/>
    <property type="project" value="UniProtKB-UniRule"/>
</dbReference>
<evidence type="ECO:0000256" key="8">
    <source>
        <dbReference type="ARBA" id="ARBA00024069"/>
    </source>
</evidence>
<keyword evidence="7 10" id="KW-1208">Phospholipid metabolism</keyword>
<dbReference type="Gene3D" id="3.40.718.10">
    <property type="entry name" value="Isopropylmalate Dehydrogenase"/>
    <property type="match status" value="1"/>
</dbReference>
<sequence length="334" mass="36129">MKIAIDAMGGDRGTEVTVKGSVDAVNELGVNVVLVGKEEIIKKELSKYKFDKSKVEILNANEIINTDEKPVAAIRRKKDSSMVKALKLVKDKEADAIVSAGSTGALLSGGLFVVGRIKGIDRPALSPVYPTEKGVSLLIDAGANVDCKPKNLQQFAIMGSIYAEKVLDINNPKVGLINIGDEESKGNELTKESFKLLKETKVNFYGNLEVREIPKGECDVLVCDGFVGNTILKLTEGLASSIFSALKNEFMKNIKTKFGALLLKSGLKNFKKRMDYSEYGGALLLGVKGGVIKAHGSSDEKAFKNAIRQAKIFSENNVVEIIQNEIIKMEGDNG</sequence>
<dbReference type="NCBIfam" id="TIGR00182">
    <property type="entry name" value="plsX"/>
    <property type="match status" value="1"/>
</dbReference>
<dbReference type="SUPFAM" id="SSF53659">
    <property type="entry name" value="Isocitrate/Isopropylmalate dehydrogenase-like"/>
    <property type="match status" value="1"/>
</dbReference>
<evidence type="ECO:0000256" key="6">
    <source>
        <dbReference type="ARBA" id="ARBA00023209"/>
    </source>
</evidence>
<keyword evidence="12" id="KW-1185">Reference proteome</keyword>
<comment type="subcellular location">
    <subcellularLocation>
        <location evidence="10">Cytoplasm</location>
    </subcellularLocation>
    <text evidence="10">Associated with the membrane possibly through PlsY.</text>
</comment>
<dbReference type="GO" id="GO:0006633">
    <property type="term" value="P:fatty acid biosynthetic process"/>
    <property type="evidence" value="ECO:0007669"/>
    <property type="project" value="UniProtKB-UniRule"/>
</dbReference>
<evidence type="ECO:0000256" key="1">
    <source>
        <dbReference type="ARBA" id="ARBA00001232"/>
    </source>
</evidence>
<evidence type="ECO:0000313" key="11">
    <source>
        <dbReference type="EMBL" id="MBS4539759.1"/>
    </source>
</evidence>
<evidence type="ECO:0000256" key="4">
    <source>
        <dbReference type="ARBA" id="ARBA00022679"/>
    </source>
</evidence>
<dbReference type="PANTHER" id="PTHR30100">
    <property type="entry name" value="FATTY ACID/PHOSPHOLIPID SYNTHESIS PROTEIN PLSX"/>
    <property type="match status" value="1"/>
</dbReference>
<comment type="caution">
    <text evidence="11">The sequence shown here is derived from an EMBL/GenBank/DDBJ whole genome shotgun (WGS) entry which is preliminary data.</text>
</comment>
<name>A0A942UV13_9FIRM</name>
<proteinExistence type="inferred from homology"/>
<keyword evidence="5 10" id="KW-0443">Lipid metabolism</keyword>
<keyword evidence="2 10" id="KW-0963">Cytoplasm</keyword>
<evidence type="ECO:0000256" key="2">
    <source>
        <dbReference type="ARBA" id="ARBA00022490"/>
    </source>
</evidence>
<comment type="similarity">
    <text evidence="10">Belongs to the PlsX family.</text>
</comment>
<comment type="subunit">
    <text evidence="9 10">Homodimer. Probably interacts with PlsY.</text>
</comment>
<protein>
    <recommendedName>
        <fullName evidence="8 10">Phosphate acyltransferase</fullName>
        <ecNumber evidence="8 10">2.3.1.274</ecNumber>
    </recommendedName>
    <alternativeName>
        <fullName evidence="10">Acyl-ACP phosphotransacylase</fullName>
    </alternativeName>
    <alternativeName>
        <fullName evidence="10">Acyl-[acyl-carrier-protein]--phosphate acyltransferase</fullName>
    </alternativeName>
    <alternativeName>
        <fullName evidence="10">Phosphate-acyl-ACP acyltransferase</fullName>
    </alternativeName>
</protein>
<dbReference type="GO" id="GO:0005737">
    <property type="term" value="C:cytoplasm"/>
    <property type="evidence" value="ECO:0007669"/>
    <property type="project" value="UniProtKB-SubCell"/>
</dbReference>
<comment type="catalytic activity">
    <reaction evidence="1 10">
        <text>a fatty acyl-[ACP] + phosphate = an acyl phosphate + holo-[ACP]</text>
        <dbReference type="Rhea" id="RHEA:42292"/>
        <dbReference type="Rhea" id="RHEA-COMP:9685"/>
        <dbReference type="Rhea" id="RHEA-COMP:14125"/>
        <dbReference type="ChEBI" id="CHEBI:43474"/>
        <dbReference type="ChEBI" id="CHEBI:59918"/>
        <dbReference type="ChEBI" id="CHEBI:64479"/>
        <dbReference type="ChEBI" id="CHEBI:138651"/>
        <dbReference type="EC" id="2.3.1.274"/>
    </reaction>
</comment>
<dbReference type="EMBL" id="WSFT01000053">
    <property type="protein sequence ID" value="MBS4539759.1"/>
    <property type="molecule type" value="Genomic_DNA"/>
</dbReference>
<evidence type="ECO:0000256" key="7">
    <source>
        <dbReference type="ARBA" id="ARBA00023264"/>
    </source>
</evidence>